<keyword evidence="2" id="KW-0732">Signal</keyword>
<keyword evidence="4" id="KW-1185">Reference proteome</keyword>
<feature type="chain" id="PRO_5003279147" evidence="2">
    <location>
        <begin position="27"/>
        <end position="669"/>
    </location>
</feature>
<feature type="region of interest" description="Disordered" evidence="1">
    <location>
        <begin position="621"/>
        <end position="669"/>
    </location>
</feature>
<feature type="compositionally biased region" description="Polar residues" evidence="1">
    <location>
        <begin position="623"/>
        <end position="632"/>
    </location>
</feature>
<dbReference type="Proteomes" id="UP000008467">
    <property type="component" value="Chromosome"/>
</dbReference>
<dbReference type="PANTHER" id="PTHR40050">
    <property type="entry name" value="INNER SPORE COAT PROTEIN H"/>
    <property type="match status" value="1"/>
</dbReference>
<proteinExistence type="predicted"/>
<evidence type="ECO:0000256" key="2">
    <source>
        <dbReference type="SAM" id="SignalP"/>
    </source>
</evidence>
<sequence length="669" mass="73505">MKALRKFGVGLVALAITLTGCNSAEANGVNKDTTIDREVNSKETSTDCEYTDKLFDASYVHTINIEIADEDWQDLVTNPLDETYYSCNITIDGETYKNIGLRTKGNSSLTQVAHSDSDRYSFKIKFDKFDKEQDYYGLEKLSLNNIIQDATFMKDYLSYKLMGDFGVASPYVSYSYITINDEEWGLYLNVEDIDSSFLDRNYGEDHGELYKPATDIDNMVQGGKDKIGNNGVAPNMPEGAAPVAGENQATTNAEATNAVNNQSGELPTDMPNIPENFSPENMPNMPENFNPENMSEGFNPGQMRPDGGKGMGGGMEAKGADLKYVDDEASSYANIFDNAETKIDDTDKERLIASLKQLSTGENLEEVVDIDATLRYFVVHNFVDNYDSYTGTMLHNYYLYEEDGKLSMLPWDYNLAFGAFGGAGGGMGGGRNMERPNGMPGQNGASNADMSKGTNTKGASSNQDTTKPQGTLAGQAATASPSTTANKETTEAKSAVENQAPTDKQEVLNENTQNSATQMVNMAIDTPLSGTTEEERPLWGQLISNATYKEQYHQLFDEFLKNHLENGVVEKEIDRVAEMISPYIQKDPTGFYTYDEFQKGITTLKSFINLRTESIRKQLNGEIPSTTEGQKTASDKLVDASSINLSDMGSNHQGDMKRNDKAGASAQPK</sequence>
<name>F2JIV5_CELLD</name>
<organism evidence="3 4">
    <name type="scientific">Cellulosilyticum lentocellum (strain ATCC 49066 / DSM 5427 / NCIMB 11756 / RHM5)</name>
    <name type="common">Clostridium lentocellum</name>
    <dbReference type="NCBI Taxonomy" id="642492"/>
    <lineage>
        <taxon>Bacteria</taxon>
        <taxon>Bacillati</taxon>
        <taxon>Bacillota</taxon>
        <taxon>Clostridia</taxon>
        <taxon>Lachnospirales</taxon>
        <taxon>Cellulosilyticaceae</taxon>
        <taxon>Cellulosilyticum</taxon>
    </lineage>
</organism>
<accession>F2JIV5</accession>
<dbReference type="RefSeq" id="WP_013655328.1">
    <property type="nucleotide sequence ID" value="NC_015275.1"/>
</dbReference>
<evidence type="ECO:0000313" key="4">
    <source>
        <dbReference type="Proteomes" id="UP000008467"/>
    </source>
</evidence>
<feature type="compositionally biased region" description="Polar residues" evidence="1">
    <location>
        <begin position="477"/>
        <end position="487"/>
    </location>
</feature>
<dbReference type="PANTHER" id="PTHR40050:SF1">
    <property type="entry name" value="INNER SPORE COAT PROTEIN H"/>
    <property type="match status" value="1"/>
</dbReference>
<feature type="compositionally biased region" description="Polar residues" evidence="1">
    <location>
        <begin position="496"/>
        <end position="507"/>
    </location>
</feature>
<feature type="compositionally biased region" description="Polar residues" evidence="1">
    <location>
        <begin position="641"/>
        <end position="653"/>
    </location>
</feature>
<dbReference type="eggNOG" id="COG5337">
    <property type="taxonomic scope" value="Bacteria"/>
</dbReference>
<reference evidence="3 4" key="1">
    <citation type="journal article" date="2011" name="J. Bacteriol.">
        <title>Complete genome sequence of the cellulose-degrading bacterium Cellulosilyticum lentocellum.</title>
        <authorList>
            <consortium name="US DOE Joint Genome Institute"/>
            <person name="Miller D.A."/>
            <person name="Suen G."/>
            <person name="Bruce D."/>
            <person name="Copeland A."/>
            <person name="Cheng J.F."/>
            <person name="Detter C."/>
            <person name="Goodwin L.A."/>
            <person name="Han C.S."/>
            <person name="Hauser L.J."/>
            <person name="Land M.L."/>
            <person name="Lapidus A."/>
            <person name="Lucas S."/>
            <person name="Meincke L."/>
            <person name="Pitluck S."/>
            <person name="Tapia R."/>
            <person name="Teshima H."/>
            <person name="Woyke T."/>
            <person name="Fox B.G."/>
            <person name="Angert E.R."/>
            <person name="Currie C.R."/>
        </authorList>
    </citation>
    <scope>NUCLEOTIDE SEQUENCE [LARGE SCALE GENOMIC DNA]</scope>
    <source>
        <strain evidence="4">ATCC 49066 / DSM 5427 / NCIMB 11756 / RHM5</strain>
    </source>
</reference>
<evidence type="ECO:0000313" key="3">
    <source>
        <dbReference type="EMBL" id="ADZ82027.1"/>
    </source>
</evidence>
<dbReference type="EMBL" id="CP002582">
    <property type="protein sequence ID" value="ADZ82027.1"/>
    <property type="molecule type" value="Genomic_DNA"/>
</dbReference>
<dbReference type="PROSITE" id="PS51257">
    <property type="entry name" value="PROKAR_LIPOPROTEIN"/>
    <property type="match status" value="1"/>
</dbReference>
<dbReference type="HOGENOM" id="CLU_021893_0_0_9"/>
<feature type="region of interest" description="Disordered" evidence="1">
    <location>
        <begin position="428"/>
        <end position="507"/>
    </location>
</feature>
<dbReference type="KEGG" id="cle:Clole_0276"/>
<gene>
    <name evidence="3" type="ordered locus">Clole_0276</name>
</gene>
<feature type="signal peptide" evidence="2">
    <location>
        <begin position="1"/>
        <end position="26"/>
    </location>
</feature>
<dbReference type="InterPro" id="IPR014867">
    <property type="entry name" value="Spore_coat_CotH_CotH2/3/7"/>
</dbReference>
<feature type="compositionally biased region" description="Polar residues" evidence="1">
    <location>
        <begin position="443"/>
        <end position="469"/>
    </location>
</feature>
<dbReference type="STRING" id="642492.Clole_0276"/>
<evidence type="ECO:0000256" key="1">
    <source>
        <dbReference type="SAM" id="MobiDB-lite"/>
    </source>
</evidence>
<keyword evidence="3" id="KW-0167">Capsid protein</keyword>
<dbReference type="AlphaFoldDB" id="F2JIV5"/>
<keyword evidence="3" id="KW-0946">Virion</keyword>
<protein>
    <submittedName>
        <fullName evidence="3">Spore coat protein CotH</fullName>
    </submittedName>
</protein>
<dbReference type="Pfam" id="PF08757">
    <property type="entry name" value="CotH"/>
    <property type="match status" value="3"/>
</dbReference>